<keyword evidence="2" id="KW-1185">Reference proteome</keyword>
<dbReference type="SUPFAM" id="SSF159941">
    <property type="entry name" value="MM3350-like"/>
    <property type="match status" value="1"/>
</dbReference>
<reference evidence="1 2" key="1">
    <citation type="journal article" date="2008" name="J. Bacteriol.">
        <title>'Candidatus Cloacamonas acidaminovorans': genome sequence reconstruction provides a first glimpse of a new bacterial division.</title>
        <authorList>
            <person name="Pelletier E."/>
            <person name="Kreimeyer A."/>
            <person name="Bocs S."/>
            <person name="Rouy Z."/>
            <person name="Gyapay G."/>
            <person name="Chouari R."/>
            <person name="Riviere D."/>
            <person name="Ganesan A."/>
            <person name="Daegelen P."/>
            <person name="Sghir A."/>
            <person name="Cohen G.N."/>
            <person name="Medigue C."/>
            <person name="Weissenbach J."/>
            <person name="Le Paslier D."/>
        </authorList>
    </citation>
    <scope>NUCLEOTIDE SEQUENCE [LARGE SCALE GENOMIC DNA]</scope>
    <source>
        <strain evidence="2">Evry</strain>
    </source>
</reference>
<dbReference type="Proteomes" id="UP000002019">
    <property type="component" value="Chromosome"/>
</dbReference>
<dbReference type="InterPro" id="IPR024047">
    <property type="entry name" value="MM3350-like_sf"/>
</dbReference>
<name>B0VJ01_CLOAI</name>
<accession>B0VJ01</accession>
<dbReference type="OrthoDB" id="9814022at2"/>
<evidence type="ECO:0000313" key="1">
    <source>
        <dbReference type="EMBL" id="CAO80061.1"/>
    </source>
</evidence>
<organism evidence="1 2">
    <name type="scientific">Cloacimonas acidaminovorans (strain Evry)</name>
    <dbReference type="NCBI Taxonomy" id="459349"/>
    <lineage>
        <taxon>Bacteria</taxon>
        <taxon>Pseudomonadati</taxon>
        <taxon>Candidatus Cloacimonadota</taxon>
        <taxon>Candidatus Cloacimonadia</taxon>
        <taxon>Candidatus Cloacimonadales</taxon>
        <taxon>Candidatus Cloacimonadaceae</taxon>
        <taxon>Candidatus Cloacimonas</taxon>
    </lineage>
</organism>
<protein>
    <submittedName>
        <fullName evidence="1">Uncharacterized protein</fullName>
    </submittedName>
</protein>
<gene>
    <name evidence="1" type="ordered locus">CLOAM0151</name>
</gene>
<proteinExistence type="predicted"/>
<dbReference type="Gene3D" id="3.10.290.30">
    <property type="entry name" value="MM3350-like"/>
    <property type="match status" value="1"/>
</dbReference>
<dbReference type="eggNOG" id="ENOG5032U08">
    <property type="taxonomic scope" value="Bacteria"/>
</dbReference>
<dbReference type="AlphaFoldDB" id="B0VJ01"/>
<dbReference type="HOGENOM" id="CLU_1253548_0_0_0"/>
<dbReference type="EMBL" id="CU466930">
    <property type="protein sequence ID" value="CAO80061.1"/>
    <property type="molecule type" value="Genomic_DNA"/>
</dbReference>
<evidence type="ECO:0000313" key="2">
    <source>
        <dbReference type="Proteomes" id="UP000002019"/>
    </source>
</evidence>
<sequence length="226" mass="25957">MPRIQSTGKCHFCFGTFSKSAMTRHLASCKAMQPAWESSLEYDETQSVKCFHLLVEGRYLPEYWMHLLVTANISLKRLDTFLRDIWLECCGHLSAFKIEDKTYSVMPMPELKEKSMRFKLNEVLYPGIKFYHEYDFGTTTFLTLKVISEMELKAKGRFIIIMARNDPPEKKCYVCGKPATQVCVDCIWDSKGWLCDKCASKHKCGVDMLLPVVNSPRVGVCAYTGE</sequence>
<dbReference type="RefSeq" id="WP_015423922.1">
    <property type="nucleotide sequence ID" value="NC_020449.1"/>
</dbReference>
<dbReference type="KEGG" id="caci:CLOAM0151"/>